<dbReference type="EMBL" id="AHOR02000005">
    <property type="protein sequence ID" value="EMF84295.1"/>
    <property type="molecule type" value="Genomic_DNA"/>
</dbReference>
<dbReference type="Proteomes" id="UP000011770">
    <property type="component" value="Unassembled WGS sequence"/>
</dbReference>
<sequence length="64" mass="7528">MCKSIFFSISLKNSILTYTRFLFPSESFTNFEFCENGVMIRTYVFSDRERTDRNVGRMVQPVGL</sequence>
<comment type="caution">
    <text evidence="1">The sequence shown here is derived from an EMBL/GenBank/DDBJ whole genome shotgun (WGS) entry which is preliminary data.</text>
</comment>
<gene>
    <name evidence="1" type="ORF">LEP1GSC188_4085</name>
</gene>
<accession>M3H639</accession>
<organism evidence="1 2">
    <name type="scientific">Leptospira weilii serovar Topaz str. LT2116</name>
    <dbReference type="NCBI Taxonomy" id="1088540"/>
    <lineage>
        <taxon>Bacteria</taxon>
        <taxon>Pseudomonadati</taxon>
        <taxon>Spirochaetota</taxon>
        <taxon>Spirochaetia</taxon>
        <taxon>Leptospirales</taxon>
        <taxon>Leptospiraceae</taxon>
        <taxon>Leptospira</taxon>
    </lineage>
</organism>
<reference evidence="1 2" key="1">
    <citation type="submission" date="2013-01" db="EMBL/GenBank/DDBJ databases">
        <authorList>
            <person name="Harkins D.M."/>
            <person name="Durkin A.S."/>
            <person name="Brinkac L.M."/>
            <person name="Haft D.H."/>
            <person name="Selengut J.D."/>
            <person name="Sanka R."/>
            <person name="DePew J."/>
            <person name="Purushe J."/>
            <person name="Tulsiani S.M."/>
            <person name="Graham G.C."/>
            <person name="Burns M.-A."/>
            <person name="Dohnt M.F."/>
            <person name="Smythe L.D."/>
            <person name="McKay D.B."/>
            <person name="Craig S.B."/>
            <person name="Vinetz J.M."/>
            <person name="Sutton G.G."/>
            <person name="Nierman W.C."/>
            <person name="Fouts D.E."/>
        </authorList>
    </citation>
    <scope>NUCLEOTIDE SEQUENCE [LARGE SCALE GENOMIC DNA]</scope>
    <source>
        <strain evidence="1 2">LT2116</strain>
    </source>
</reference>
<dbReference type="AlphaFoldDB" id="M3H639"/>
<evidence type="ECO:0000313" key="1">
    <source>
        <dbReference type="EMBL" id="EMF84295.1"/>
    </source>
</evidence>
<proteinExistence type="predicted"/>
<protein>
    <submittedName>
        <fullName evidence="1">Uncharacterized protein</fullName>
    </submittedName>
</protein>
<name>M3H639_9LEPT</name>
<evidence type="ECO:0000313" key="2">
    <source>
        <dbReference type="Proteomes" id="UP000011770"/>
    </source>
</evidence>